<evidence type="ECO:0000256" key="3">
    <source>
        <dbReference type="ARBA" id="ARBA00023027"/>
    </source>
</evidence>
<dbReference type="InterPro" id="IPR036188">
    <property type="entry name" value="FAD/NAD-bd_sf"/>
</dbReference>
<organism evidence="4 5">
    <name type="scientific">Actinopolyspora biskrensis</name>
    <dbReference type="NCBI Taxonomy" id="1470178"/>
    <lineage>
        <taxon>Bacteria</taxon>
        <taxon>Bacillati</taxon>
        <taxon>Actinomycetota</taxon>
        <taxon>Actinomycetes</taxon>
        <taxon>Actinopolysporales</taxon>
        <taxon>Actinopolysporaceae</taxon>
        <taxon>Actinopolyspora</taxon>
    </lineage>
</organism>
<keyword evidence="2" id="KW-0125">Carotenoid biosynthesis</keyword>
<comment type="caution">
    <text evidence="4">The sequence shown here is derived from an EMBL/GenBank/DDBJ whole genome shotgun (WGS) entry which is preliminary data.</text>
</comment>
<dbReference type="InterPro" id="IPR010108">
    <property type="entry name" value="Lycopene_cyclase_b/e"/>
</dbReference>
<dbReference type="EC" id="5.5.1.19" evidence="4"/>
<dbReference type="SUPFAM" id="SSF51905">
    <property type="entry name" value="FAD/NAD(P)-binding domain"/>
    <property type="match status" value="1"/>
</dbReference>
<dbReference type="PANTHER" id="PTHR39757">
    <property type="match status" value="1"/>
</dbReference>
<dbReference type="Pfam" id="PF05834">
    <property type="entry name" value="Lycopene_cycl"/>
    <property type="match status" value="1"/>
</dbReference>
<evidence type="ECO:0000256" key="1">
    <source>
        <dbReference type="ARBA" id="ARBA00006599"/>
    </source>
</evidence>
<dbReference type="GO" id="GO:0016860">
    <property type="term" value="F:intramolecular oxidoreductase activity"/>
    <property type="evidence" value="ECO:0007669"/>
    <property type="project" value="UniProtKB-ARBA"/>
</dbReference>
<name>A0A852Z3Y2_9ACTN</name>
<dbReference type="NCBIfam" id="TIGR01790">
    <property type="entry name" value="carotene-cycl"/>
    <property type="match status" value="1"/>
</dbReference>
<dbReference type="AlphaFoldDB" id="A0A852Z3Y2"/>
<gene>
    <name evidence="4" type="ORF">FHR84_000351</name>
</gene>
<dbReference type="Proteomes" id="UP000548304">
    <property type="component" value="Unassembled WGS sequence"/>
</dbReference>
<proteinExistence type="inferred from homology"/>
<sequence length="411" mass="44018">MTDVLVCGAGPAGRALAAACADIGLGVTLVDPAPDECWPHTYALWRAELPASLGDEVVATTAGRMTAVGTRAHSLTGEYCVLDNAELHRRLRRTTVREVTGTVHTLERTGDRRTVRLRDGRSLRAAVVVDATGGNRTLCGGRPARTASEQTAVGVVVDEPQARPLATPEQGIFMDWRQAPGNDGSWPSFLYAVPWPGNRMLLEETALARRPGLPLSTLRGRLRSRLRAAGVPFAKGTHEERVRFALDDPVPESGRTVPFGLVPFGASAGLIHPATGFSVATVLRLAPFVAGALSDGLEHGPVTAARDARSVIWPGSALLNRVLQLRAAEGLLAMPPEVVPRFFDVFFTMPAERRHSFLTSTSDPGGSSGAMTELFRRSPWWLRHRLVHGGLFGHGVLGSGGGRRPRDGTRP</sequence>
<dbReference type="RefSeq" id="WP_179533649.1">
    <property type="nucleotide sequence ID" value="NZ_JACBYW010000001.1"/>
</dbReference>
<dbReference type="GO" id="GO:0016117">
    <property type="term" value="P:carotenoid biosynthetic process"/>
    <property type="evidence" value="ECO:0007669"/>
    <property type="project" value="UniProtKB-KW"/>
</dbReference>
<evidence type="ECO:0000313" key="5">
    <source>
        <dbReference type="Proteomes" id="UP000548304"/>
    </source>
</evidence>
<reference evidence="4 5" key="1">
    <citation type="submission" date="2020-07" db="EMBL/GenBank/DDBJ databases">
        <title>Genomic Encyclopedia of Type Strains, Phase III (KMG-III): the genomes of soil and plant-associated and newly described type strains.</title>
        <authorList>
            <person name="Whitman W."/>
        </authorList>
    </citation>
    <scope>NUCLEOTIDE SEQUENCE [LARGE SCALE GENOMIC DNA]</scope>
    <source>
        <strain evidence="4 5">CECT 8576</strain>
    </source>
</reference>
<dbReference type="GO" id="GO:0016705">
    <property type="term" value="F:oxidoreductase activity, acting on paired donors, with incorporation or reduction of molecular oxygen"/>
    <property type="evidence" value="ECO:0007669"/>
    <property type="project" value="InterPro"/>
</dbReference>
<comment type="similarity">
    <text evidence="1">Belongs to the lycopene cyclase family.</text>
</comment>
<dbReference type="Gene3D" id="3.50.50.60">
    <property type="entry name" value="FAD/NAD(P)-binding domain"/>
    <property type="match status" value="1"/>
</dbReference>
<keyword evidence="4" id="KW-0413">Isomerase</keyword>
<protein>
    <submittedName>
        <fullName evidence="4">Lycopene beta-cyclase</fullName>
        <ecNumber evidence="4">5.5.1.19</ecNumber>
    </submittedName>
</protein>
<dbReference type="PANTHER" id="PTHR39757:SF5">
    <property type="entry name" value="OS02G0190600 PROTEIN"/>
    <property type="match status" value="1"/>
</dbReference>
<accession>A0A852Z3Y2</accession>
<dbReference type="EMBL" id="JACBYW010000001">
    <property type="protein sequence ID" value="NYH77037.1"/>
    <property type="molecule type" value="Genomic_DNA"/>
</dbReference>
<evidence type="ECO:0000256" key="2">
    <source>
        <dbReference type="ARBA" id="ARBA00022746"/>
    </source>
</evidence>
<keyword evidence="5" id="KW-1185">Reference proteome</keyword>
<evidence type="ECO:0000313" key="4">
    <source>
        <dbReference type="EMBL" id="NYH77037.1"/>
    </source>
</evidence>
<keyword evidence="3" id="KW-0520">NAD</keyword>